<keyword evidence="2" id="KW-1185">Reference proteome</keyword>
<protein>
    <submittedName>
        <fullName evidence="1">Uncharacterized protein</fullName>
    </submittedName>
</protein>
<evidence type="ECO:0000313" key="1">
    <source>
        <dbReference type="EMBL" id="KAK4339270.1"/>
    </source>
</evidence>
<sequence length="77" mass="9024">MSARNRLKWRFKWTICKRGSKLHDSHYVDPFVSILEEEHGKELPLEKLQDLKEPKEVDTSSSEQVYSILGKHGKESL</sequence>
<dbReference type="AlphaFoldDB" id="A0AAE1QTI1"/>
<organism evidence="1 2">
    <name type="scientific">Anisodus tanguticus</name>
    <dbReference type="NCBI Taxonomy" id="243964"/>
    <lineage>
        <taxon>Eukaryota</taxon>
        <taxon>Viridiplantae</taxon>
        <taxon>Streptophyta</taxon>
        <taxon>Embryophyta</taxon>
        <taxon>Tracheophyta</taxon>
        <taxon>Spermatophyta</taxon>
        <taxon>Magnoliopsida</taxon>
        <taxon>eudicotyledons</taxon>
        <taxon>Gunneridae</taxon>
        <taxon>Pentapetalae</taxon>
        <taxon>asterids</taxon>
        <taxon>lamiids</taxon>
        <taxon>Solanales</taxon>
        <taxon>Solanaceae</taxon>
        <taxon>Solanoideae</taxon>
        <taxon>Hyoscyameae</taxon>
        <taxon>Anisodus</taxon>
    </lineage>
</organism>
<comment type="caution">
    <text evidence="1">The sequence shown here is derived from an EMBL/GenBank/DDBJ whole genome shotgun (WGS) entry which is preliminary data.</text>
</comment>
<dbReference type="Proteomes" id="UP001291623">
    <property type="component" value="Unassembled WGS sequence"/>
</dbReference>
<dbReference type="EMBL" id="JAVYJV010000023">
    <property type="protein sequence ID" value="KAK4339270.1"/>
    <property type="molecule type" value="Genomic_DNA"/>
</dbReference>
<gene>
    <name evidence="1" type="ORF">RND71_040732</name>
</gene>
<reference evidence="1" key="1">
    <citation type="submission" date="2023-12" db="EMBL/GenBank/DDBJ databases">
        <title>Genome assembly of Anisodus tanguticus.</title>
        <authorList>
            <person name="Wang Y.-J."/>
        </authorList>
    </citation>
    <scope>NUCLEOTIDE SEQUENCE</scope>
    <source>
        <strain evidence="1">KB-2021</strain>
        <tissue evidence="1">Leaf</tissue>
    </source>
</reference>
<name>A0AAE1QTI1_9SOLA</name>
<accession>A0AAE1QTI1</accession>
<proteinExistence type="predicted"/>
<evidence type="ECO:0000313" key="2">
    <source>
        <dbReference type="Proteomes" id="UP001291623"/>
    </source>
</evidence>